<dbReference type="EMBL" id="CP025746">
    <property type="protein sequence ID" value="QAA33429.1"/>
    <property type="molecule type" value="Genomic_DNA"/>
</dbReference>
<evidence type="ECO:0000313" key="3">
    <source>
        <dbReference type="Proteomes" id="UP000286268"/>
    </source>
</evidence>
<accession>A0A3R5QV78</accession>
<evidence type="ECO:0000256" key="1">
    <source>
        <dbReference type="SAM" id="Phobius"/>
    </source>
</evidence>
<dbReference type="AlphaFoldDB" id="A0A3R5QV78"/>
<reference evidence="2 3" key="1">
    <citation type="submission" date="2018-01" db="EMBL/GenBank/DDBJ databases">
        <title>Genome Sequencing and Assembly of Anaerobacter polyendosporus strain CT4.</title>
        <authorList>
            <person name="Tachaapaikoon C."/>
            <person name="Sutheeworapong S."/>
            <person name="Jenjaroenpun P."/>
            <person name="Wongsurawat T."/>
            <person name="Nookeaw I."/>
            <person name="Cheawchanlertfa P."/>
            <person name="Kosugi A."/>
            <person name="Cheevadhanarak S."/>
            <person name="Ratanakhanokchai K."/>
        </authorList>
    </citation>
    <scope>NUCLEOTIDE SEQUENCE [LARGE SCALE GENOMIC DNA]</scope>
    <source>
        <strain evidence="2 3">CT4</strain>
    </source>
</reference>
<proteinExistence type="predicted"/>
<dbReference type="Proteomes" id="UP000286268">
    <property type="component" value="Chromosome"/>
</dbReference>
<feature type="transmembrane region" description="Helical" evidence="1">
    <location>
        <begin position="20"/>
        <end position="38"/>
    </location>
</feature>
<feature type="transmembrane region" description="Helical" evidence="1">
    <location>
        <begin position="71"/>
        <end position="89"/>
    </location>
</feature>
<dbReference type="OrthoDB" id="1933434at2"/>
<keyword evidence="1" id="KW-0472">Membrane</keyword>
<gene>
    <name evidence="2" type="ORF">C1I91_18245</name>
</gene>
<feature type="transmembrane region" description="Helical" evidence="1">
    <location>
        <begin position="188"/>
        <end position="206"/>
    </location>
</feature>
<evidence type="ECO:0008006" key="4">
    <source>
        <dbReference type="Google" id="ProtNLM"/>
    </source>
</evidence>
<dbReference type="RefSeq" id="WP_128214152.1">
    <property type="nucleotide sequence ID" value="NZ_CP025746.1"/>
</dbReference>
<dbReference type="KEGG" id="cmah:C1I91_18245"/>
<sequence>MEKLSPNSVNTNPSLIKVILNKDFIVSALIPIIIFVGFDKAKLTLVGIILSALWSISVIASGFIKERKINALAAFAGTFAVIGLVGTIISNNPKFYFIAPIIQDALLALVFFGSLFFNRSLVQVIAEQTYIKNVPDKIKNNPRYQSAWKILTIAWGALNVVQAIIRALLLNHMSMSSYYAFNTTVSNISDALLIVFCIMFPKWYLLRKTTSTKAN</sequence>
<keyword evidence="1" id="KW-1133">Transmembrane helix</keyword>
<protein>
    <recommendedName>
        <fullName evidence="4">Intracellular septation protein A</fullName>
    </recommendedName>
</protein>
<evidence type="ECO:0000313" key="2">
    <source>
        <dbReference type="EMBL" id="QAA33429.1"/>
    </source>
</evidence>
<feature type="transmembrane region" description="Helical" evidence="1">
    <location>
        <begin position="44"/>
        <end position="64"/>
    </location>
</feature>
<dbReference type="NCBIfam" id="NF041646">
    <property type="entry name" value="VC0807_fam"/>
    <property type="match status" value="1"/>
</dbReference>
<feature type="transmembrane region" description="Helical" evidence="1">
    <location>
        <begin position="147"/>
        <end position="168"/>
    </location>
</feature>
<organism evidence="2 3">
    <name type="scientific">Clostridium manihotivorum</name>
    <dbReference type="NCBI Taxonomy" id="2320868"/>
    <lineage>
        <taxon>Bacteria</taxon>
        <taxon>Bacillati</taxon>
        <taxon>Bacillota</taxon>
        <taxon>Clostridia</taxon>
        <taxon>Eubacteriales</taxon>
        <taxon>Clostridiaceae</taxon>
        <taxon>Clostridium</taxon>
    </lineage>
</organism>
<keyword evidence="3" id="KW-1185">Reference proteome</keyword>
<feature type="transmembrane region" description="Helical" evidence="1">
    <location>
        <begin position="95"/>
        <end position="117"/>
    </location>
</feature>
<name>A0A3R5QV78_9CLOT</name>
<keyword evidence="1" id="KW-0812">Transmembrane</keyword>